<evidence type="ECO:0000313" key="2">
    <source>
        <dbReference type="EMBL" id="SFV21337.1"/>
    </source>
</evidence>
<dbReference type="STRING" id="574650.SAMN04487966_102305"/>
<dbReference type="NCBIfam" id="TIGR02429">
    <property type="entry name" value="pcaI_scoA_fam"/>
    <property type="match status" value="1"/>
</dbReference>
<evidence type="ECO:0000313" key="3">
    <source>
        <dbReference type="Proteomes" id="UP000198881"/>
    </source>
</evidence>
<organism evidence="2 3">
    <name type="scientific">Micrococcus terreus</name>
    <dbReference type="NCBI Taxonomy" id="574650"/>
    <lineage>
        <taxon>Bacteria</taxon>
        <taxon>Bacillati</taxon>
        <taxon>Actinomycetota</taxon>
        <taxon>Actinomycetes</taxon>
        <taxon>Micrococcales</taxon>
        <taxon>Micrococcaceae</taxon>
        <taxon>Micrococcus</taxon>
    </lineage>
</organism>
<dbReference type="GO" id="GO:0008410">
    <property type="term" value="F:CoA-transferase activity"/>
    <property type="evidence" value="ECO:0007669"/>
    <property type="project" value="InterPro"/>
</dbReference>
<dbReference type="Pfam" id="PF01144">
    <property type="entry name" value="CoA_trans"/>
    <property type="match status" value="1"/>
</dbReference>
<dbReference type="InterPro" id="IPR004165">
    <property type="entry name" value="CoA_trans_fam_I"/>
</dbReference>
<dbReference type="PANTHER" id="PTHR13707">
    <property type="entry name" value="KETOACID-COENZYME A TRANSFERASE"/>
    <property type="match status" value="1"/>
</dbReference>
<keyword evidence="1 2" id="KW-0808">Transferase</keyword>
<name>A0A1I7MHE6_9MICC</name>
<sequence length="264" mass="28076">MMSLDKTVATPAEAVADIPTGASLAVAGFGLSGNPIQLIEALLEQGASDLSVVSNNCGVDGWGLGILLSAGRISKMTSSYVGENKEFARQYLEGELEVELVPQGTLAEKMRAGGSGIAAFYTRSGVGTQVAEGGLPMRYDDAGNVVKASSPKDVRAFTPGPARDQQEQQYVLEESIVTDYALVHALRGDRHGNLVFNKAARQFSPPVAMAGRICIAQVEELVEPGEIDPDEVHLPGVFVHRIVEVGTEIEKPIEKRTVQKTGEQ</sequence>
<dbReference type="InterPro" id="IPR012792">
    <property type="entry name" value="3-oxoacid_CoA-transf_A"/>
</dbReference>
<gene>
    <name evidence="2" type="ORF">SAMN04487966_102305</name>
</gene>
<dbReference type="EMBL" id="FPCG01000002">
    <property type="protein sequence ID" value="SFV21337.1"/>
    <property type="molecule type" value="Genomic_DNA"/>
</dbReference>
<dbReference type="PANTHER" id="PTHR13707:SF60">
    <property type="entry name" value="ACETATE COA-TRANSFERASE SUBUNIT ALPHA"/>
    <property type="match status" value="1"/>
</dbReference>
<dbReference type="Proteomes" id="UP000198881">
    <property type="component" value="Unassembled WGS sequence"/>
</dbReference>
<dbReference type="SUPFAM" id="SSF100950">
    <property type="entry name" value="NagB/RpiA/CoA transferase-like"/>
    <property type="match status" value="1"/>
</dbReference>
<dbReference type="Gene3D" id="3.40.1080.10">
    <property type="entry name" value="Glutaconate Coenzyme A-transferase"/>
    <property type="match status" value="1"/>
</dbReference>
<evidence type="ECO:0000256" key="1">
    <source>
        <dbReference type="ARBA" id="ARBA00022679"/>
    </source>
</evidence>
<keyword evidence="3" id="KW-1185">Reference proteome</keyword>
<reference evidence="2 3" key="1">
    <citation type="submission" date="2016-10" db="EMBL/GenBank/DDBJ databases">
        <authorList>
            <person name="de Groot N.N."/>
        </authorList>
    </citation>
    <scope>NUCLEOTIDE SEQUENCE [LARGE SCALE GENOMIC DNA]</scope>
    <source>
        <strain evidence="2 3">CGMCC 1.7054</strain>
    </source>
</reference>
<proteinExistence type="predicted"/>
<dbReference type="AlphaFoldDB" id="A0A1I7MHE6"/>
<dbReference type="InterPro" id="IPR037171">
    <property type="entry name" value="NagB/RpiA_transferase-like"/>
</dbReference>
<accession>A0A1I7MHE6</accession>
<dbReference type="SMART" id="SM00882">
    <property type="entry name" value="CoA_trans"/>
    <property type="match status" value="1"/>
</dbReference>
<protein>
    <submittedName>
        <fullName evidence="2">3-oxoacid CoA-transferase subunit A</fullName>
    </submittedName>
</protein>